<protein>
    <recommendedName>
        <fullName evidence="1">Endonuclease/exonuclease/phosphatase domain-containing protein</fullName>
    </recommendedName>
</protein>
<dbReference type="InterPro" id="IPR038606">
    <property type="entry name" value="To_sf"/>
</dbReference>
<dbReference type="EMBL" id="JAJSOF020000005">
    <property type="protein sequence ID" value="KAJ4447902.1"/>
    <property type="molecule type" value="Genomic_DNA"/>
</dbReference>
<dbReference type="Gene3D" id="3.15.10.30">
    <property type="entry name" value="Haemolymph juvenile hormone binding protein"/>
    <property type="match status" value="1"/>
</dbReference>
<dbReference type="PANTHER" id="PTHR11008">
    <property type="entry name" value="PROTEIN TAKEOUT-LIKE PROTEIN"/>
    <property type="match status" value="1"/>
</dbReference>
<reference evidence="2 3" key="1">
    <citation type="journal article" date="2022" name="Allergy">
        <title>Genome assembly and annotation of Periplaneta americana reveal a comprehensive cockroach allergen profile.</title>
        <authorList>
            <person name="Wang L."/>
            <person name="Xiong Q."/>
            <person name="Saelim N."/>
            <person name="Wang L."/>
            <person name="Nong W."/>
            <person name="Wan A.T."/>
            <person name="Shi M."/>
            <person name="Liu X."/>
            <person name="Cao Q."/>
            <person name="Hui J.H.L."/>
            <person name="Sookrung N."/>
            <person name="Leung T.F."/>
            <person name="Tungtrongchitr A."/>
            <person name="Tsui S.K.W."/>
        </authorList>
    </citation>
    <scope>NUCLEOTIDE SEQUENCE [LARGE SCALE GENOMIC DNA]</scope>
    <source>
        <strain evidence="2">PWHHKU_190912</strain>
    </source>
</reference>
<dbReference type="Pfam" id="PF06585">
    <property type="entry name" value="JHBP"/>
    <property type="match status" value="1"/>
</dbReference>
<accession>A0ABQ8TQ98</accession>
<evidence type="ECO:0000313" key="2">
    <source>
        <dbReference type="EMBL" id="KAJ4447902.1"/>
    </source>
</evidence>
<dbReference type="SUPFAM" id="SSF56219">
    <property type="entry name" value="DNase I-like"/>
    <property type="match status" value="1"/>
</dbReference>
<proteinExistence type="predicted"/>
<name>A0ABQ8TQ98_PERAM</name>
<organism evidence="2 3">
    <name type="scientific">Periplaneta americana</name>
    <name type="common">American cockroach</name>
    <name type="synonym">Blatta americana</name>
    <dbReference type="NCBI Taxonomy" id="6978"/>
    <lineage>
        <taxon>Eukaryota</taxon>
        <taxon>Metazoa</taxon>
        <taxon>Ecdysozoa</taxon>
        <taxon>Arthropoda</taxon>
        <taxon>Hexapoda</taxon>
        <taxon>Insecta</taxon>
        <taxon>Pterygota</taxon>
        <taxon>Neoptera</taxon>
        <taxon>Polyneoptera</taxon>
        <taxon>Dictyoptera</taxon>
        <taxon>Blattodea</taxon>
        <taxon>Blattoidea</taxon>
        <taxon>Blattidae</taxon>
        <taxon>Blattinae</taxon>
        <taxon>Periplaneta</taxon>
    </lineage>
</organism>
<dbReference type="SMART" id="SM00700">
    <property type="entry name" value="JHBP"/>
    <property type="match status" value="1"/>
</dbReference>
<feature type="domain" description="Endonuclease/exonuclease/phosphatase" evidence="1">
    <location>
        <begin position="304"/>
        <end position="441"/>
    </location>
</feature>
<evidence type="ECO:0000313" key="3">
    <source>
        <dbReference type="Proteomes" id="UP001148838"/>
    </source>
</evidence>
<sequence length="508" mass="58624">MWVWRRMERVKRADRIRNEAVLETVGEERMMLKLIRERKRNWLGHWLRRNCLLKDALEGMVNGRRVRCIPEANLPPYEVLKIPHLQFKGKFALMDFDVNLTHIVSTGQGDYEITEAKFDPKALTLKLKESLPHMNASAHYVHEGPLSFVAKEGEVHFLVNAITKDIDIQFEIQNRGDDKILQVKEWKWTWECESGSFYCSNMNSGSGGMLAAIAKQLVNLSKNFKLAFKMFKYLPERELGTYFKEMVNKLLQNFCAQDLLPQLGLGFGLTTQSRKNFNVEKPKEASRTDHWRRLGKRNKDMYLATWNVRSLFRPGALRDLIQCSAVQCSAVQEIRWQGTEMFMSGNYLVCHSGSDGRNNFGTGFLVHKKVKSNIIDFQPINEHICSIRIKGRFFNTTILSVHAPTEEKDEIVKDAFYERLDRVHQQILKHDIIIILGDMNAKIGKTSVVSNVGRYTLHDISNANGERLCDFAVAKDLVISSTRFPTKIYTYKHGYLLMALQLIKLITS</sequence>
<dbReference type="InterPro" id="IPR005135">
    <property type="entry name" value="Endo/exonuclease/phosphatase"/>
</dbReference>
<evidence type="ECO:0000259" key="1">
    <source>
        <dbReference type="Pfam" id="PF03372"/>
    </source>
</evidence>
<dbReference type="CDD" id="cd09076">
    <property type="entry name" value="L1-EN"/>
    <property type="match status" value="1"/>
</dbReference>
<dbReference type="InterPro" id="IPR036691">
    <property type="entry name" value="Endo/exonu/phosph_ase_sf"/>
</dbReference>
<dbReference type="PANTHER" id="PTHR11008:SF41">
    <property type="entry name" value="RE70318P"/>
    <property type="match status" value="1"/>
</dbReference>
<gene>
    <name evidence="2" type="ORF">ANN_09911</name>
</gene>
<dbReference type="Pfam" id="PF03372">
    <property type="entry name" value="Exo_endo_phos"/>
    <property type="match status" value="1"/>
</dbReference>
<dbReference type="InterPro" id="IPR010562">
    <property type="entry name" value="Haemolymph_juvenile_hormone-bd"/>
</dbReference>
<comment type="caution">
    <text evidence="2">The sequence shown here is derived from an EMBL/GenBank/DDBJ whole genome shotgun (WGS) entry which is preliminary data.</text>
</comment>
<dbReference type="Gene3D" id="3.60.10.10">
    <property type="entry name" value="Endonuclease/exonuclease/phosphatase"/>
    <property type="match status" value="1"/>
</dbReference>
<keyword evidence="3" id="KW-1185">Reference proteome</keyword>
<dbReference type="Proteomes" id="UP001148838">
    <property type="component" value="Unassembled WGS sequence"/>
</dbReference>